<accession>A0A8E0RRW6</accession>
<feature type="compositionally biased region" description="Polar residues" evidence="1">
    <location>
        <begin position="818"/>
        <end position="843"/>
    </location>
</feature>
<feature type="compositionally biased region" description="Basic and acidic residues" evidence="1">
    <location>
        <begin position="387"/>
        <end position="399"/>
    </location>
</feature>
<dbReference type="EMBL" id="LUCM01008980">
    <property type="protein sequence ID" value="KAA0187657.1"/>
    <property type="molecule type" value="Genomic_DNA"/>
</dbReference>
<feature type="region of interest" description="Disordered" evidence="1">
    <location>
        <begin position="760"/>
        <end position="796"/>
    </location>
</feature>
<protein>
    <submittedName>
        <fullName evidence="2">Uncharacterized protein</fullName>
    </submittedName>
</protein>
<gene>
    <name evidence="2" type="ORF">FBUS_03272</name>
</gene>
<sequence>MVAAVVCETCGIHGRFCSRLERKHNKSENNSKVIIRQTADADEHFFKALRQLKVDVSADIQTMDRRSSLGLIMGPDPSSATTSTIGLLTNENRWDAHSSSTRREQPKISKSATELAVEEHFEKSLAAFNASKRNKEFLLDTHKINSSACTAPLAVSVGTPTQDAVCLSISTPGSASFDLSMVRSYTQRPNVPCLVRQYAQDHTSPQTGSICLPTVDSPSYAPRTVTIPGLDECQSSNFSSASSTSLSGNNSLGMVNSPGENGALIRQLQPMVTSSASVSITSVSNASANNSFKPKKNWLAQYDWRQHGRDSSTLSLTAPNGLVSDIMDSAGSSPASVGPELTEANQIHSGHRWFINSNRPLAKSSRGDGIMEHEVSVQTVESIGLGTDDRPVTDRKTRSSAEIQTDTLLIHTLSENQETSSDESPRDSLTEAPAEGTRPRKILLLEKTRDDGALTRSPINSARFGECSTQTAYQSQVQPKRCVKTLRGDLALSSIFQEQGVPGEAAGIGKSNANEQMLQDQAECISTKPMEEQGLLTQYHLNHGNPSSCTSSAGHSNKCFSHWGLSNSCSPSPAHQDGSATSAVTPVSGTTSGFFTGSTYSLDSSLGTAHAIPFDAREVDSGIDLKSVSEERSFLPDHEALPDSDELSGSSHPTDLPGCAWGMRKRASSEASPWSTLKRSRSVLASPLSGRVNCASCSSSSAELLLEGHNDDTVSSAKNSRLRRLDGGSICRCCEGQNRSLTPELNGSCAFLGRDRISSQARPISEPNDDSLQDGGNKHRICDSIDNDGDDDDNNRVVDGQGRRVLNAMPQTHPMHKSLTSCNQKSSSEPFCPTQKHSGNKSIGRSLSDAAVIPILHLAKEKDVFVLR</sequence>
<evidence type="ECO:0000256" key="1">
    <source>
        <dbReference type="SAM" id="MobiDB-lite"/>
    </source>
</evidence>
<feature type="compositionally biased region" description="Polar residues" evidence="1">
    <location>
        <begin position="400"/>
        <end position="419"/>
    </location>
</feature>
<keyword evidence="3" id="KW-1185">Reference proteome</keyword>
<comment type="caution">
    <text evidence="2">The sequence shown here is derived from an EMBL/GenBank/DDBJ whole genome shotgun (WGS) entry which is preliminary data.</text>
</comment>
<proteinExistence type="predicted"/>
<evidence type="ECO:0000313" key="3">
    <source>
        <dbReference type="Proteomes" id="UP000728185"/>
    </source>
</evidence>
<reference evidence="2" key="1">
    <citation type="submission" date="2019-05" db="EMBL/GenBank/DDBJ databases">
        <title>Annotation for the trematode Fasciolopsis buski.</title>
        <authorList>
            <person name="Choi Y.-J."/>
        </authorList>
    </citation>
    <scope>NUCLEOTIDE SEQUENCE</scope>
    <source>
        <strain evidence="2">HT</strain>
        <tissue evidence="2">Whole worm</tissue>
    </source>
</reference>
<organism evidence="2 3">
    <name type="scientific">Fasciolopsis buskii</name>
    <dbReference type="NCBI Taxonomy" id="27845"/>
    <lineage>
        <taxon>Eukaryota</taxon>
        <taxon>Metazoa</taxon>
        <taxon>Spiralia</taxon>
        <taxon>Lophotrochozoa</taxon>
        <taxon>Platyhelminthes</taxon>
        <taxon>Trematoda</taxon>
        <taxon>Digenea</taxon>
        <taxon>Plagiorchiida</taxon>
        <taxon>Echinostomata</taxon>
        <taxon>Echinostomatoidea</taxon>
        <taxon>Fasciolidae</taxon>
        <taxon>Fasciolopsis</taxon>
    </lineage>
</organism>
<feature type="region of interest" description="Disordered" evidence="1">
    <location>
        <begin position="812"/>
        <end position="843"/>
    </location>
</feature>
<dbReference type="Proteomes" id="UP000728185">
    <property type="component" value="Unassembled WGS sequence"/>
</dbReference>
<dbReference type="AlphaFoldDB" id="A0A8E0RRW6"/>
<evidence type="ECO:0000313" key="2">
    <source>
        <dbReference type="EMBL" id="KAA0187657.1"/>
    </source>
</evidence>
<name>A0A8E0RRW6_9TREM</name>
<feature type="region of interest" description="Disordered" evidence="1">
    <location>
        <begin position="385"/>
        <end position="440"/>
    </location>
</feature>
<dbReference type="OrthoDB" id="6260319at2759"/>